<reference evidence="2 3" key="1">
    <citation type="journal article" date="2021" name="Nat. Commun.">
        <title>Genetic determinants of endophytism in the Arabidopsis root mycobiome.</title>
        <authorList>
            <person name="Mesny F."/>
            <person name="Miyauchi S."/>
            <person name="Thiergart T."/>
            <person name="Pickel B."/>
            <person name="Atanasova L."/>
            <person name="Karlsson M."/>
            <person name="Huettel B."/>
            <person name="Barry K.W."/>
            <person name="Haridas S."/>
            <person name="Chen C."/>
            <person name="Bauer D."/>
            <person name="Andreopoulos W."/>
            <person name="Pangilinan J."/>
            <person name="LaButti K."/>
            <person name="Riley R."/>
            <person name="Lipzen A."/>
            <person name="Clum A."/>
            <person name="Drula E."/>
            <person name="Henrissat B."/>
            <person name="Kohler A."/>
            <person name="Grigoriev I.V."/>
            <person name="Martin F.M."/>
            <person name="Hacquard S."/>
        </authorList>
    </citation>
    <scope>NUCLEOTIDE SEQUENCE [LARGE SCALE GENOMIC DNA]</scope>
    <source>
        <strain evidence="2 3">MPI-CAGE-CH-0241</strain>
    </source>
</reference>
<keyword evidence="1" id="KW-0812">Transmembrane</keyword>
<organism evidence="2 3">
    <name type="scientific">Thelonectria olida</name>
    <dbReference type="NCBI Taxonomy" id="1576542"/>
    <lineage>
        <taxon>Eukaryota</taxon>
        <taxon>Fungi</taxon>
        <taxon>Dikarya</taxon>
        <taxon>Ascomycota</taxon>
        <taxon>Pezizomycotina</taxon>
        <taxon>Sordariomycetes</taxon>
        <taxon>Hypocreomycetidae</taxon>
        <taxon>Hypocreales</taxon>
        <taxon>Nectriaceae</taxon>
        <taxon>Thelonectria</taxon>
    </lineage>
</organism>
<feature type="transmembrane region" description="Helical" evidence="1">
    <location>
        <begin position="6"/>
        <end position="28"/>
    </location>
</feature>
<accession>A0A9P8VQD4</accession>
<keyword evidence="1" id="KW-1133">Transmembrane helix</keyword>
<sequence length="73" mass="8439">MLSNGPTSAFVFLFPLEAASLFWLRVCAVRCHRRMIKEAISGHRRLEEHHDLHHRTMSLHRPASSSFPKLLCT</sequence>
<protein>
    <submittedName>
        <fullName evidence="2">Uncharacterized protein</fullName>
    </submittedName>
</protein>
<comment type="caution">
    <text evidence="2">The sequence shown here is derived from an EMBL/GenBank/DDBJ whole genome shotgun (WGS) entry which is preliminary data.</text>
</comment>
<proteinExistence type="predicted"/>
<name>A0A9P8VQD4_9HYPO</name>
<evidence type="ECO:0000313" key="3">
    <source>
        <dbReference type="Proteomes" id="UP000777438"/>
    </source>
</evidence>
<evidence type="ECO:0000313" key="2">
    <source>
        <dbReference type="EMBL" id="KAH6866253.1"/>
    </source>
</evidence>
<evidence type="ECO:0000256" key="1">
    <source>
        <dbReference type="SAM" id="Phobius"/>
    </source>
</evidence>
<dbReference type="EMBL" id="JAGPYM010000124">
    <property type="protein sequence ID" value="KAH6866253.1"/>
    <property type="molecule type" value="Genomic_DNA"/>
</dbReference>
<keyword evidence="1" id="KW-0472">Membrane</keyword>
<dbReference type="Proteomes" id="UP000777438">
    <property type="component" value="Unassembled WGS sequence"/>
</dbReference>
<dbReference type="AlphaFoldDB" id="A0A9P8VQD4"/>
<gene>
    <name evidence="2" type="ORF">B0T10DRAFT_502675</name>
</gene>
<keyword evidence="3" id="KW-1185">Reference proteome</keyword>